<evidence type="ECO:0000256" key="2">
    <source>
        <dbReference type="ARBA" id="ARBA00022723"/>
    </source>
</evidence>
<organism evidence="7 8">
    <name type="scientific">Arcicella rigui</name>
    <dbReference type="NCBI Taxonomy" id="797020"/>
    <lineage>
        <taxon>Bacteria</taxon>
        <taxon>Pseudomonadati</taxon>
        <taxon>Bacteroidota</taxon>
        <taxon>Cytophagia</taxon>
        <taxon>Cytophagales</taxon>
        <taxon>Flectobacillaceae</taxon>
        <taxon>Arcicella</taxon>
    </lineage>
</organism>
<dbReference type="SUPFAM" id="SSF54292">
    <property type="entry name" value="2Fe-2S ferredoxin-like"/>
    <property type="match status" value="1"/>
</dbReference>
<dbReference type="InterPro" id="IPR006058">
    <property type="entry name" value="2Fe2S_fd_BS"/>
</dbReference>
<proteinExistence type="predicted"/>
<dbReference type="RefSeq" id="WP_323295350.1">
    <property type="nucleotide sequence ID" value="NZ_JAYFUM010000004.1"/>
</dbReference>
<gene>
    <name evidence="7" type="ORF">VB248_03520</name>
</gene>
<name>A0ABU5Q6C2_9BACT</name>
<keyword evidence="5" id="KW-0411">Iron-sulfur</keyword>
<dbReference type="InterPro" id="IPR001041">
    <property type="entry name" value="2Fe-2S_ferredoxin-type"/>
</dbReference>
<dbReference type="InterPro" id="IPR012675">
    <property type="entry name" value="Beta-grasp_dom_sf"/>
</dbReference>
<keyword evidence="4" id="KW-0408">Iron</keyword>
<protein>
    <submittedName>
        <fullName evidence="7">(2Fe-2S)-binding protein</fullName>
    </submittedName>
</protein>
<dbReference type="Gene3D" id="3.10.20.30">
    <property type="match status" value="1"/>
</dbReference>
<dbReference type="SUPFAM" id="SSF47741">
    <property type="entry name" value="CO dehydrogenase ISP C-domain like"/>
    <property type="match status" value="1"/>
</dbReference>
<dbReference type="Pfam" id="PF01799">
    <property type="entry name" value="Fer2_2"/>
    <property type="match status" value="1"/>
</dbReference>
<evidence type="ECO:0000256" key="4">
    <source>
        <dbReference type="ARBA" id="ARBA00023004"/>
    </source>
</evidence>
<dbReference type="Gene3D" id="1.10.150.120">
    <property type="entry name" value="[2Fe-2S]-binding domain"/>
    <property type="match status" value="1"/>
</dbReference>
<evidence type="ECO:0000256" key="3">
    <source>
        <dbReference type="ARBA" id="ARBA00023002"/>
    </source>
</evidence>
<dbReference type="PANTHER" id="PTHR44379:SF2">
    <property type="entry name" value="BLR6218 PROTEIN"/>
    <property type="match status" value="1"/>
</dbReference>
<keyword evidence="8" id="KW-1185">Reference proteome</keyword>
<dbReference type="InterPro" id="IPR036884">
    <property type="entry name" value="2Fe-2S-bd_dom_sf"/>
</dbReference>
<reference evidence="7 8" key="1">
    <citation type="submission" date="2023-12" db="EMBL/GenBank/DDBJ databases">
        <title>Novel species of the genus Arcicella isolated from rivers.</title>
        <authorList>
            <person name="Lu H."/>
        </authorList>
    </citation>
    <scope>NUCLEOTIDE SEQUENCE [LARGE SCALE GENOMIC DNA]</scope>
    <source>
        <strain evidence="7 8">KCTC 23307</strain>
    </source>
</reference>
<dbReference type="Proteomes" id="UP001302949">
    <property type="component" value="Unassembled WGS sequence"/>
</dbReference>
<keyword evidence="1" id="KW-0001">2Fe-2S</keyword>
<evidence type="ECO:0000259" key="6">
    <source>
        <dbReference type="PROSITE" id="PS51085"/>
    </source>
</evidence>
<evidence type="ECO:0000256" key="5">
    <source>
        <dbReference type="ARBA" id="ARBA00023014"/>
    </source>
</evidence>
<accession>A0ABU5Q6C2</accession>
<keyword evidence="2" id="KW-0479">Metal-binding</keyword>
<feature type="domain" description="2Fe-2S ferredoxin-type" evidence="6">
    <location>
        <begin position="1"/>
        <end position="78"/>
    </location>
</feature>
<dbReference type="CDD" id="cd00207">
    <property type="entry name" value="fer2"/>
    <property type="match status" value="1"/>
</dbReference>
<keyword evidence="3" id="KW-0560">Oxidoreductase</keyword>
<evidence type="ECO:0000313" key="7">
    <source>
        <dbReference type="EMBL" id="MEA5138182.1"/>
    </source>
</evidence>
<dbReference type="PANTHER" id="PTHR44379">
    <property type="entry name" value="OXIDOREDUCTASE WITH IRON-SULFUR SUBUNIT"/>
    <property type="match status" value="1"/>
</dbReference>
<evidence type="ECO:0000256" key="1">
    <source>
        <dbReference type="ARBA" id="ARBA00022714"/>
    </source>
</evidence>
<evidence type="ECO:0000313" key="8">
    <source>
        <dbReference type="Proteomes" id="UP001302949"/>
    </source>
</evidence>
<dbReference type="InterPro" id="IPR051452">
    <property type="entry name" value="Diverse_Oxidoreductases"/>
</dbReference>
<dbReference type="InterPro" id="IPR002888">
    <property type="entry name" value="2Fe-2S-bd"/>
</dbReference>
<comment type="caution">
    <text evidence="7">The sequence shown here is derived from an EMBL/GenBank/DDBJ whole genome shotgun (WGS) entry which is preliminary data.</text>
</comment>
<dbReference type="Pfam" id="PF00111">
    <property type="entry name" value="Fer2"/>
    <property type="match status" value="1"/>
</dbReference>
<dbReference type="EMBL" id="JAYFUM010000004">
    <property type="protein sequence ID" value="MEA5138182.1"/>
    <property type="molecule type" value="Genomic_DNA"/>
</dbReference>
<dbReference type="InterPro" id="IPR036010">
    <property type="entry name" value="2Fe-2S_ferredoxin-like_sf"/>
</dbReference>
<dbReference type="PROSITE" id="PS00197">
    <property type="entry name" value="2FE2S_FER_1"/>
    <property type="match status" value="1"/>
</dbReference>
<sequence>MKYSLNINNQKVQVEAEPDTPMLWVIRDYVGLKGTKFGCGMGLCGACTIHLDGQAIRSCQTPISSVKATSKITTIEGISTNIDHVVQKAWIEEQVPQCGYCQSGQIMSAVALLKSNPNPSDEDIDNYMSGNICRCGTYVRIRKAIHSAANELKSEKSKTKTVKSTR</sequence>
<dbReference type="PROSITE" id="PS51085">
    <property type="entry name" value="2FE2S_FER_2"/>
    <property type="match status" value="1"/>
</dbReference>